<sequence>MVSLPSSDSIGASADLAVREKIVIITKKTHYTSLKEEKMSQLSIQSDLVEDKIQARLVHRVASIIDYFIKNESLLEDLNRDEMVAYLMKLLSQNFSSSELEMMSDENLTQKIRQVLGVQAMAGMLKDLTAEQMAEFDAVIASFRQKY</sequence>
<gene>
    <name evidence="1" type="ORF">BGM30_27090</name>
</gene>
<dbReference type="EMBL" id="BEYQ01000008">
    <property type="protein sequence ID" value="GBD53616.1"/>
    <property type="molecule type" value="Genomic_DNA"/>
</dbReference>
<dbReference type="Proteomes" id="UP000236321">
    <property type="component" value="Unassembled WGS sequence"/>
</dbReference>
<dbReference type="RefSeq" id="WP_002732261.1">
    <property type="nucleotide sequence ID" value="NZ_BEIU01000017.1"/>
</dbReference>
<organism evidence="1 2">
    <name type="scientific">Microcystis aeruginosa NIES-298</name>
    <dbReference type="NCBI Taxonomy" id="449468"/>
    <lineage>
        <taxon>Bacteria</taxon>
        <taxon>Bacillati</taxon>
        <taxon>Cyanobacteriota</taxon>
        <taxon>Cyanophyceae</taxon>
        <taxon>Oscillatoriophycideae</taxon>
        <taxon>Chroococcales</taxon>
        <taxon>Microcystaceae</taxon>
        <taxon>Microcystis</taxon>
    </lineage>
</organism>
<evidence type="ECO:0000313" key="1">
    <source>
        <dbReference type="EMBL" id="GBD53616.1"/>
    </source>
</evidence>
<dbReference type="AlphaFoldDB" id="A0A2H6BTX8"/>
<evidence type="ECO:0000313" key="2">
    <source>
        <dbReference type="Proteomes" id="UP000236321"/>
    </source>
</evidence>
<protein>
    <submittedName>
        <fullName evidence="1">Uncharacterized protein</fullName>
    </submittedName>
</protein>
<proteinExistence type="predicted"/>
<comment type="caution">
    <text evidence="1">The sequence shown here is derived from an EMBL/GenBank/DDBJ whole genome shotgun (WGS) entry which is preliminary data.</text>
</comment>
<accession>A0A2H6BTX8</accession>
<reference evidence="2" key="1">
    <citation type="submission" date="2017-12" db="EMBL/GenBank/DDBJ databases">
        <title>Improved Draft Genome Sequence of Microcystis aeruginosa NIES-298, a Microcystin-Producing Cyanobacterium from Lake Kasumigaura, Japan.</title>
        <authorList>
            <person name="Yamaguchi H."/>
            <person name="Suzuki S."/>
            <person name="Kawachi M."/>
        </authorList>
    </citation>
    <scope>NUCLEOTIDE SEQUENCE [LARGE SCALE GENOMIC DNA]</scope>
    <source>
        <strain evidence="2">NIES-298</strain>
    </source>
</reference>
<name>A0A2H6BTX8_MICAE</name>